<reference evidence="1 2" key="1">
    <citation type="submission" date="2019-10" db="EMBL/GenBank/DDBJ databases">
        <title>Nocardioides novel species isolated from the excrement of Marmot.</title>
        <authorList>
            <person name="Zhang G."/>
        </authorList>
    </citation>
    <scope>NUCLEOTIDE SEQUENCE [LARGE SCALE GENOMIC DNA]</scope>
    <source>
        <strain evidence="2">zg-579</strain>
    </source>
</reference>
<dbReference type="InterPro" id="IPR016181">
    <property type="entry name" value="Acyl_CoA_acyltransferase"/>
</dbReference>
<dbReference type="RefSeq" id="WP_154613939.1">
    <property type="nucleotide sequence ID" value="NZ_CP053660.1"/>
</dbReference>
<keyword evidence="1" id="KW-0808">Transferase</keyword>
<dbReference type="SUPFAM" id="SSF55729">
    <property type="entry name" value="Acyl-CoA N-acyltransferases (Nat)"/>
    <property type="match status" value="1"/>
</dbReference>
<proteinExistence type="predicted"/>
<comment type="caution">
    <text evidence="1">The sequence shown here is derived from an EMBL/GenBank/DDBJ whole genome shotgun (WGS) entry which is preliminary data.</text>
</comment>
<evidence type="ECO:0000313" key="1">
    <source>
        <dbReference type="EMBL" id="MTB94219.1"/>
    </source>
</evidence>
<gene>
    <name evidence="1" type="ORF">GGQ22_03900</name>
</gene>
<dbReference type="AlphaFoldDB" id="A0A6I3J7S7"/>
<accession>A0A6I3J7S7</accession>
<dbReference type="Pfam" id="PF14542">
    <property type="entry name" value="Acetyltransf_CG"/>
    <property type="match status" value="1"/>
</dbReference>
<name>A0A6I3J7S7_9ACTN</name>
<keyword evidence="2" id="KW-1185">Reference proteome</keyword>
<dbReference type="EMBL" id="WLCI01000003">
    <property type="protein sequence ID" value="MTB94219.1"/>
    <property type="molecule type" value="Genomic_DNA"/>
</dbReference>
<dbReference type="PROSITE" id="PS51729">
    <property type="entry name" value="GNAT_YJDJ"/>
    <property type="match status" value="1"/>
</dbReference>
<evidence type="ECO:0000313" key="2">
    <source>
        <dbReference type="Proteomes" id="UP000433406"/>
    </source>
</evidence>
<sequence>MTRTLTDKSGATVEVTIEIGSQVSSYTVSLADGSTVGRADFVDSPRTGHDRIFFHTEVDEAFGGRGLAGLLVREALADSIRRHVTVVPLCPVFARHLKIHGSEFTAQGGVFRRPTPADFALVTRVARGGA</sequence>
<dbReference type="Proteomes" id="UP000433406">
    <property type="component" value="Unassembled WGS sequence"/>
</dbReference>
<dbReference type="GO" id="GO:0016740">
    <property type="term" value="F:transferase activity"/>
    <property type="evidence" value="ECO:0007669"/>
    <property type="project" value="UniProtKB-KW"/>
</dbReference>
<protein>
    <submittedName>
        <fullName evidence="1">N-acetyltransferase</fullName>
    </submittedName>
</protein>
<organism evidence="1 2">
    <name type="scientific">Nocardioides marmotae</name>
    <dbReference type="NCBI Taxonomy" id="2663857"/>
    <lineage>
        <taxon>Bacteria</taxon>
        <taxon>Bacillati</taxon>
        <taxon>Actinomycetota</taxon>
        <taxon>Actinomycetes</taxon>
        <taxon>Propionibacteriales</taxon>
        <taxon>Nocardioidaceae</taxon>
        <taxon>Nocardioides</taxon>
    </lineage>
</organism>
<dbReference type="Gene3D" id="3.40.630.30">
    <property type="match status" value="1"/>
</dbReference>
<dbReference type="InterPro" id="IPR031165">
    <property type="entry name" value="GNAT_YJDJ"/>
</dbReference>